<keyword evidence="2 4" id="KW-0560">Oxidoreductase</keyword>
<dbReference type="InterPro" id="IPR006139">
    <property type="entry name" value="D-isomer_2_OHA_DH_cat_dom"/>
</dbReference>
<evidence type="ECO:0000256" key="4">
    <source>
        <dbReference type="RuleBase" id="RU003719"/>
    </source>
</evidence>
<sequence>MNKYKVVVTDNLNGNCHIEKKILQSINAEVHIYKELHGEELCLAVEDADAVLVDMAEITAEVINRMKKCRVISRYGVGYDNVDVKAAFEAGIKVAIVPDYCVHEVAEHAFALLLSFERQIAQRAAAVRSGRWRDVQTPGIRRIQGSVLGIIGYGKTGLALKRMAEGFGFSRILVHSRGLEPGLEIDQSVYSVTMEELLVQSDYISIHLPLTEETRSFIDEESFKKMKNNAVLINTARGAIVDEPALKDAILKGEIRGAALDVLSHEPPGSEINLAELDKVIITDHRAYYSEDSIALLKEKCAQNVVSALKTGSPIYEVNYR</sequence>
<dbReference type="PANTHER" id="PTHR43761:SF1">
    <property type="entry name" value="D-ISOMER SPECIFIC 2-HYDROXYACID DEHYDROGENASE CATALYTIC DOMAIN-CONTAINING PROTEIN-RELATED"/>
    <property type="match status" value="1"/>
</dbReference>
<accession>A0A841REU4</accession>
<evidence type="ECO:0000259" key="6">
    <source>
        <dbReference type="Pfam" id="PF02826"/>
    </source>
</evidence>
<dbReference type="AlphaFoldDB" id="A0A841REU4"/>
<reference evidence="7 8" key="1">
    <citation type="submission" date="2020-08" db="EMBL/GenBank/DDBJ databases">
        <title>Genomic Encyclopedia of Type Strains, Phase IV (KMG-IV): sequencing the most valuable type-strain genomes for metagenomic binning, comparative biology and taxonomic classification.</title>
        <authorList>
            <person name="Goeker M."/>
        </authorList>
    </citation>
    <scope>NUCLEOTIDE SEQUENCE [LARGE SCALE GENOMIC DNA]</scope>
    <source>
        <strain evidence="7 8">DSM 2461</strain>
    </source>
</reference>
<evidence type="ECO:0000259" key="5">
    <source>
        <dbReference type="Pfam" id="PF00389"/>
    </source>
</evidence>
<gene>
    <name evidence="7" type="ORF">HNR50_002801</name>
</gene>
<dbReference type="EMBL" id="JACHGJ010000005">
    <property type="protein sequence ID" value="MBB6481128.1"/>
    <property type="molecule type" value="Genomic_DNA"/>
</dbReference>
<dbReference type="GO" id="GO:0003714">
    <property type="term" value="F:transcription corepressor activity"/>
    <property type="evidence" value="ECO:0007669"/>
    <property type="project" value="InterPro"/>
</dbReference>
<dbReference type="Gene3D" id="3.40.50.720">
    <property type="entry name" value="NAD(P)-binding Rossmann-like Domain"/>
    <property type="match status" value="2"/>
</dbReference>
<dbReference type="CDD" id="cd05299">
    <property type="entry name" value="CtBP_dh"/>
    <property type="match status" value="1"/>
</dbReference>
<dbReference type="RefSeq" id="WP_184747372.1">
    <property type="nucleotide sequence ID" value="NZ_JACHGJ010000005.1"/>
</dbReference>
<dbReference type="Pfam" id="PF02826">
    <property type="entry name" value="2-Hacid_dh_C"/>
    <property type="match status" value="1"/>
</dbReference>
<dbReference type="FunFam" id="3.40.50.720:FF:000203">
    <property type="entry name" value="D-3-phosphoglycerate dehydrogenase (SerA)"/>
    <property type="match status" value="1"/>
</dbReference>
<feature type="domain" description="D-isomer specific 2-hydroxyacid dehydrogenase catalytic" evidence="5">
    <location>
        <begin position="6"/>
        <end position="319"/>
    </location>
</feature>
<comment type="caution">
    <text evidence="7">The sequence shown here is derived from an EMBL/GenBank/DDBJ whole genome shotgun (WGS) entry which is preliminary data.</text>
</comment>
<dbReference type="Proteomes" id="UP000587760">
    <property type="component" value="Unassembled WGS sequence"/>
</dbReference>
<dbReference type="InterPro" id="IPR036291">
    <property type="entry name" value="NAD(P)-bd_dom_sf"/>
</dbReference>
<dbReference type="InterPro" id="IPR050418">
    <property type="entry name" value="D-iso_2-hydroxyacid_DH_PdxB"/>
</dbReference>
<dbReference type="SUPFAM" id="SSF52283">
    <property type="entry name" value="Formate/glycerate dehydrogenase catalytic domain-like"/>
    <property type="match status" value="1"/>
</dbReference>
<dbReference type="InterPro" id="IPR029753">
    <property type="entry name" value="D-isomer_DH_CS"/>
</dbReference>
<dbReference type="GO" id="GO:0004617">
    <property type="term" value="F:phosphoglycerate dehydrogenase activity"/>
    <property type="evidence" value="ECO:0007669"/>
    <property type="project" value="UniProtKB-EC"/>
</dbReference>
<dbReference type="EC" id="1.1.1.95" evidence="7"/>
<dbReference type="PROSITE" id="PS00671">
    <property type="entry name" value="D_2_HYDROXYACID_DH_3"/>
    <property type="match status" value="1"/>
</dbReference>
<evidence type="ECO:0000313" key="7">
    <source>
        <dbReference type="EMBL" id="MBB6481128.1"/>
    </source>
</evidence>
<evidence type="ECO:0000256" key="2">
    <source>
        <dbReference type="ARBA" id="ARBA00023002"/>
    </source>
</evidence>
<keyword evidence="3" id="KW-0520">NAD</keyword>
<dbReference type="InterPro" id="IPR043322">
    <property type="entry name" value="CtBP"/>
</dbReference>
<proteinExistence type="inferred from homology"/>
<dbReference type="Pfam" id="PF00389">
    <property type="entry name" value="2-Hacid_dh"/>
    <property type="match status" value="1"/>
</dbReference>
<name>A0A841REU4_9SPIO</name>
<evidence type="ECO:0000256" key="1">
    <source>
        <dbReference type="ARBA" id="ARBA00005854"/>
    </source>
</evidence>
<feature type="domain" description="D-isomer specific 2-hydroxyacid dehydrogenase NAD-binding" evidence="6">
    <location>
        <begin position="110"/>
        <end position="287"/>
    </location>
</feature>
<keyword evidence="8" id="KW-1185">Reference proteome</keyword>
<evidence type="ECO:0000313" key="8">
    <source>
        <dbReference type="Proteomes" id="UP000587760"/>
    </source>
</evidence>
<comment type="similarity">
    <text evidence="1 4">Belongs to the D-isomer specific 2-hydroxyacid dehydrogenase family.</text>
</comment>
<dbReference type="InterPro" id="IPR006140">
    <property type="entry name" value="D-isomer_DH_NAD-bd"/>
</dbReference>
<dbReference type="PANTHER" id="PTHR43761">
    <property type="entry name" value="D-ISOMER SPECIFIC 2-HYDROXYACID DEHYDROGENASE FAMILY PROTEIN (AFU_ORTHOLOGUE AFUA_1G13630)"/>
    <property type="match status" value="1"/>
</dbReference>
<dbReference type="GO" id="GO:0051287">
    <property type="term" value="F:NAD binding"/>
    <property type="evidence" value="ECO:0007669"/>
    <property type="project" value="InterPro"/>
</dbReference>
<evidence type="ECO:0000256" key="3">
    <source>
        <dbReference type="ARBA" id="ARBA00023027"/>
    </source>
</evidence>
<organism evidence="7 8">
    <name type="scientific">Spirochaeta isovalerica</name>
    <dbReference type="NCBI Taxonomy" id="150"/>
    <lineage>
        <taxon>Bacteria</taxon>
        <taxon>Pseudomonadati</taxon>
        <taxon>Spirochaetota</taxon>
        <taxon>Spirochaetia</taxon>
        <taxon>Spirochaetales</taxon>
        <taxon>Spirochaetaceae</taxon>
        <taxon>Spirochaeta</taxon>
    </lineage>
</organism>
<dbReference type="SUPFAM" id="SSF51735">
    <property type="entry name" value="NAD(P)-binding Rossmann-fold domains"/>
    <property type="match status" value="1"/>
</dbReference>
<protein>
    <submittedName>
        <fullName evidence="7">D-3-phosphoglycerate dehydrogenase</fullName>
        <ecNumber evidence="7">1.1.1.95</ecNumber>
    </submittedName>
</protein>